<dbReference type="Proteomes" id="UP001552299">
    <property type="component" value="Unassembled WGS sequence"/>
</dbReference>
<evidence type="ECO:0000313" key="1">
    <source>
        <dbReference type="EMBL" id="KAL0916593.1"/>
    </source>
</evidence>
<reference evidence="1 2" key="1">
    <citation type="journal article" date="2024" name="Plant Biotechnol. J.">
        <title>Dendrobium thyrsiflorum genome and its molecular insights into genes involved in important horticultural traits.</title>
        <authorList>
            <person name="Chen B."/>
            <person name="Wang J.Y."/>
            <person name="Zheng P.J."/>
            <person name="Li K.L."/>
            <person name="Liang Y.M."/>
            <person name="Chen X.F."/>
            <person name="Zhang C."/>
            <person name="Zhao X."/>
            <person name="He X."/>
            <person name="Zhang G.Q."/>
            <person name="Liu Z.J."/>
            <person name="Xu Q."/>
        </authorList>
    </citation>
    <scope>NUCLEOTIDE SEQUENCE [LARGE SCALE GENOMIC DNA]</scope>
    <source>
        <strain evidence="1">GZMU011</strain>
    </source>
</reference>
<name>A0ABD0UUV3_DENTH</name>
<gene>
    <name evidence="1" type="ORF">M5K25_014120</name>
</gene>
<sequence>MIAKRRNIPWRFASSRMEIGKPIDGKKTRLADGYKYKKWLPTSVWNTRIKWLDEINATSPRSLNSDITKSFKCLVNGPRSRELTSTVHENNSQLTLDLSPIYWSHHSRKSINRTLTSHGRGPPKQGSNTN</sequence>
<comment type="caution">
    <text evidence="1">The sequence shown here is derived from an EMBL/GenBank/DDBJ whole genome shotgun (WGS) entry which is preliminary data.</text>
</comment>
<dbReference type="AlphaFoldDB" id="A0ABD0UUV3"/>
<protein>
    <submittedName>
        <fullName evidence="1">Uncharacterized protein</fullName>
    </submittedName>
</protein>
<keyword evidence="2" id="KW-1185">Reference proteome</keyword>
<accession>A0ABD0UUV3</accession>
<proteinExistence type="predicted"/>
<organism evidence="1 2">
    <name type="scientific">Dendrobium thyrsiflorum</name>
    <name type="common">Pinecone-like raceme dendrobium</name>
    <name type="synonym">Orchid</name>
    <dbReference type="NCBI Taxonomy" id="117978"/>
    <lineage>
        <taxon>Eukaryota</taxon>
        <taxon>Viridiplantae</taxon>
        <taxon>Streptophyta</taxon>
        <taxon>Embryophyta</taxon>
        <taxon>Tracheophyta</taxon>
        <taxon>Spermatophyta</taxon>
        <taxon>Magnoliopsida</taxon>
        <taxon>Liliopsida</taxon>
        <taxon>Asparagales</taxon>
        <taxon>Orchidaceae</taxon>
        <taxon>Epidendroideae</taxon>
        <taxon>Malaxideae</taxon>
        <taxon>Dendrobiinae</taxon>
        <taxon>Dendrobium</taxon>
    </lineage>
</organism>
<evidence type="ECO:0000313" key="2">
    <source>
        <dbReference type="Proteomes" id="UP001552299"/>
    </source>
</evidence>
<dbReference type="EMBL" id="JANQDX010000011">
    <property type="protein sequence ID" value="KAL0916593.1"/>
    <property type="molecule type" value="Genomic_DNA"/>
</dbReference>